<dbReference type="RefSeq" id="WP_175591165.1">
    <property type="nucleotide sequence ID" value="NZ_JABWGN010000007.1"/>
</dbReference>
<name>A0A7Y6I984_9ACTN</name>
<dbReference type="EMBL" id="JABWGN010000007">
    <property type="protein sequence ID" value="NUW33741.1"/>
    <property type="molecule type" value="Genomic_DNA"/>
</dbReference>
<dbReference type="AlphaFoldDB" id="A0A7Y6I984"/>
<gene>
    <name evidence="1" type="ORF">HTZ77_20210</name>
</gene>
<proteinExistence type="predicted"/>
<reference evidence="1 2" key="1">
    <citation type="submission" date="2020-06" db="EMBL/GenBank/DDBJ databases">
        <title>Nonomuraea sp. SMC257, a novel actinomycete isolated from soil.</title>
        <authorList>
            <person name="Chanama M."/>
        </authorList>
    </citation>
    <scope>NUCLEOTIDE SEQUENCE [LARGE SCALE GENOMIC DNA]</scope>
    <source>
        <strain evidence="1 2">SMC257</strain>
    </source>
</reference>
<accession>A0A7Y6I984</accession>
<evidence type="ECO:0000313" key="1">
    <source>
        <dbReference type="EMBL" id="NUW33741.1"/>
    </source>
</evidence>
<dbReference type="Proteomes" id="UP000586042">
    <property type="component" value="Unassembled WGS sequence"/>
</dbReference>
<sequence length="116" mass="12546">MATANDAASAVCLLLMPLRRTGPAGGSRVLARGRHAFDDLDWQAVEAALPHTDDEREEGWYGYPLVGEVTRLDLRPARSVGGAVVSVEVRGVVDDVLRGQLELACDIAATYDMRPR</sequence>
<keyword evidence="2" id="KW-1185">Reference proteome</keyword>
<organism evidence="1 2">
    <name type="scientific">Nonomuraea montanisoli</name>
    <dbReference type="NCBI Taxonomy" id="2741721"/>
    <lineage>
        <taxon>Bacteria</taxon>
        <taxon>Bacillati</taxon>
        <taxon>Actinomycetota</taxon>
        <taxon>Actinomycetes</taxon>
        <taxon>Streptosporangiales</taxon>
        <taxon>Streptosporangiaceae</taxon>
        <taxon>Nonomuraea</taxon>
    </lineage>
</organism>
<comment type="caution">
    <text evidence="1">The sequence shown here is derived from an EMBL/GenBank/DDBJ whole genome shotgun (WGS) entry which is preliminary data.</text>
</comment>
<evidence type="ECO:0000313" key="2">
    <source>
        <dbReference type="Proteomes" id="UP000586042"/>
    </source>
</evidence>
<protein>
    <submittedName>
        <fullName evidence="1">Uncharacterized protein</fullName>
    </submittedName>
</protein>